<gene>
    <name evidence="1" type="ORF">OXX778_LOCUS18926</name>
</gene>
<evidence type="ECO:0000313" key="1">
    <source>
        <dbReference type="EMBL" id="CAF1053169.1"/>
    </source>
</evidence>
<reference evidence="1" key="1">
    <citation type="submission" date="2021-02" db="EMBL/GenBank/DDBJ databases">
        <authorList>
            <person name="Nowell W R."/>
        </authorList>
    </citation>
    <scope>NUCLEOTIDE SEQUENCE</scope>
    <source>
        <strain evidence="1">Ploen Becks lab</strain>
    </source>
</reference>
<sequence>MLATATSFEATIKKSNGMKKKTPYENRYLHIDATGSLVKIPLRFPENHGTAYNRILNHYLILKNSSLMHLKQSSVKVGELITSRHDVRQLKSFLNDYKFDYKKLMSDQCHFRLIIIDYSWVLIHSILRSINEVSVIDYANRIFRLANGVLSELNRQNFINRPI</sequence>
<dbReference type="EMBL" id="CAJNOC010005467">
    <property type="protein sequence ID" value="CAF1053169.1"/>
    <property type="molecule type" value="Genomic_DNA"/>
</dbReference>
<dbReference type="Proteomes" id="UP000663879">
    <property type="component" value="Unassembled WGS sequence"/>
</dbReference>
<evidence type="ECO:0000313" key="2">
    <source>
        <dbReference type="Proteomes" id="UP000663879"/>
    </source>
</evidence>
<accession>A0A814KIU9</accession>
<dbReference type="OrthoDB" id="7695773at2759"/>
<proteinExistence type="predicted"/>
<organism evidence="1 2">
    <name type="scientific">Brachionus calyciflorus</name>
    <dbReference type="NCBI Taxonomy" id="104777"/>
    <lineage>
        <taxon>Eukaryota</taxon>
        <taxon>Metazoa</taxon>
        <taxon>Spiralia</taxon>
        <taxon>Gnathifera</taxon>
        <taxon>Rotifera</taxon>
        <taxon>Eurotatoria</taxon>
        <taxon>Monogononta</taxon>
        <taxon>Pseudotrocha</taxon>
        <taxon>Ploima</taxon>
        <taxon>Brachionidae</taxon>
        <taxon>Brachionus</taxon>
    </lineage>
</organism>
<comment type="caution">
    <text evidence="1">The sequence shown here is derived from an EMBL/GenBank/DDBJ whole genome shotgun (WGS) entry which is preliminary data.</text>
</comment>
<protein>
    <submittedName>
        <fullName evidence="1">Uncharacterized protein</fullName>
    </submittedName>
</protein>
<dbReference type="AlphaFoldDB" id="A0A814KIU9"/>
<name>A0A814KIU9_9BILA</name>
<keyword evidence="2" id="KW-1185">Reference proteome</keyword>